<dbReference type="EMBL" id="QGDH01000300">
    <property type="protein sequence ID" value="RAR01058.1"/>
    <property type="molecule type" value="Genomic_DNA"/>
</dbReference>
<organism evidence="2 3">
    <name type="scientific">Stemphylium lycopersici</name>
    <name type="common">Tomato gray leaf spot disease fungus</name>
    <name type="synonym">Thyrospora lycopersici</name>
    <dbReference type="NCBI Taxonomy" id="183478"/>
    <lineage>
        <taxon>Eukaryota</taxon>
        <taxon>Fungi</taxon>
        <taxon>Dikarya</taxon>
        <taxon>Ascomycota</taxon>
        <taxon>Pezizomycotina</taxon>
        <taxon>Dothideomycetes</taxon>
        <taxon>Pleosporomycetidae</taxon>
        <taxon>Pleosporales</taxon>
        <taxon>Pleosporineae</taxon>
        <taxon>Pleosporaceae</taxon>
        <taxon>Stemphylium</taxon>
    </lineage>
</organism>
<reference evidence="3" key="1">
    <citation type="submission" date="2018-05" db="EMBL/GenBank/DDBJ databases">
        <title>Draft genome sequence of Stemphylium lycopersici strain CIDEFI 213.</title>
        <authorList>
            <person name="Medina R."/>
            <person name="Franco M.E.E."/>
            <person name="Lucentini C.G."/>
            <person name="Saparrat M.C.N."/>
            <person name="Balatti P.A."/>
        </authorList>
    </citation>
    <scope>NUCLEOTIDE SEQUENCE [LARGE SCALE GENOMIC DNA]</scope>
    <source>
        <strain evidence="3">CIDEFI 213</strain>
    </source>
</reference>
<accession>A0A364MSM2</accession>
<sequence>MRQAKEDEMERRQQQQQLQLQKAERSQLKEQARLYKLQQAEERRVERERLKEVREKERAEKLAQKEAQKAAREAEKAIQLSQKGLRHWLRQAHLGSSSAAVCSLSVSIAVPLGVCCEEVSVVCAQLSTLRASEHQEDSAASYGGVFDGDKMVSMTYVQEDDDDFKCRVEQFDELLACCCSLWAVTLVVGAAAHGTPSPYHAESCIFTAICITTAYAKWEEMHREWMHQIDYQTASSTVVYTLRRRSGAPSTHPTGSEEIRLGALMLSGLEGKHVTSGDEMYIVAHRSQIRQASGDRWLFRE</sequence>
<dbReference type="AlphaFoldDB" id="A0A364MSM2"/>
<keyword evidence="3" id="KW-1185">Reference proteome</keyword>
<dbReference type="Proteomes" id="UP000249619">
    <property type="component" value="Unassembled WGS sequence"/>
</dbReference>
<proteinExistence type="predicted"/>
<protein>
    <submittedName>
        <fullName evidence="2">Pogo transposable</fullName>
    </submittedName>
</protein>
<feature type="region of interest" description="Disordered" evidence="1">
    <location>
        <begin position="1"/>
        <end position="22"/>
    </location>
</feature>
<gene>
    <name evidence="2" type="ORF">DDE83_008995</name>
</gene>
<name>A0A364MSM2_STELY</name>
<evidence type="ECO:0000313" key="2">
    <source>
        <dbReference type="EMBL" id="RAR01058.1"/>
    </source>
</evidence>
<feature type="compositionally biased region" description="Basic and acidic residues" evidence="1">
    <location>
        <begin position="1"/>
        <end position="13"/>
    </location>
</feature>
<evidence type="ECO:0000313" key="3">
    <source>
        <dbReference type="Proteomes" id="UP000249619"/>
    </source>
</evidence>
<evidence type="ECO:0000256" key="1">
    <source>
        <dbReference type="SAM" id="MobiDB-lite"/>
    </source>
</evidence>
<comment type="caution">
    <text evidence="2">The sequence shown here is derived from an EMBL/GenBank/DDBJ whole genome shotgun (WGS) entry which is preliminary data.</text>
</comment>